<organism evidence="4 5">
    <name type="scientific">Halteria grandinella</name>
    <dbReference type="NCBI Taxonomy" id="5974"/>
    <lineage>
        <taxon>Eukaryota</taxon>
        <taxon>Sar</taxon>
        <taxon>Alveolata</taxon>
        <taxon>Ciliophora</taxon>
        <taxon>Intramacronucleata</taxon>
        <taxon>Spirotrichea</taxon>
        <taxon>Stichotrichia</taxon>
        <taxon>Sporadotrichida</taxon>
        <taxon>Halteriidae</taxon>
        <taxon>Halteria</taxon>
    </lineage>
</organism>
<evidence type="ECO:0000256" key="3">
    <source>
        <dbReference type="PROSITE-ProRule" id="PRU00221"/>
    </source>
</evidence>
<evidence type="ECO:0000313" key="5">
    <source>
        <dbReference type="Proteomes" id="UP000785679"/>
    </source>
</evidence>
<dbReference type="EMBL" id="RRYP01003867">
    <property type="protein sequence ID" value="TNV83408.1"/>
    <property type="molecule type" value="Genomic_DNA"/>
</dbReference>
<dbReference type="InterPro" id="IPR020472">
    <property type="entry name" value="WD40_PAC1"/>
</dbReference>
<keyword evidence="2" id="KW-0677">Repeat</keyword>
<dbReference type="GO" id="GO:0042393">
    <property type="term" value="F:histone binding"/>
    <property type="evidence" value="ECO:0007669"/>
    <property type="project" value="TreeGrafter"/>
</dbReference>
<proteinExistence type="predicted"/>
<sequence>MSQIDIPPPVFSVFNTHEQVTSVRFAPTSPTGPTIMATSNVQGNLRLYHVSQQEGNEDEGMVPPSSQMVGPQRVQKTEEFRLEMVHEFKDHFFPINDVQFCPHSRTIQPYMASCGDDTLINMYDIEKQELVRNFIGHQSYVTKIKFNNVTNVLLSCGTDNSLMLWDIRTNKAVFKILGHPEPITSIDISFDNTLICSSSHDGYVRLWDMLKATCLKTMVADSGSSSAIGLCKMTPNSKYLMFANLNSRIGIYNYQNELVKQYMGHKNQEYCLEAIFVKHPDTGKSNILVGGEDGTLTGWDMNSQDVLFQKNIDPATMAGSAAPQAPIIGGGAQSSQTAQKVISTLDYESGNGLVAACGNFKGVYLSKISNLYQ</sequence>
<comment type="caution">
    <text evidence="4">The sequence shown here is derived from an EMBL/GenBank/DDBJ whole genome shotgun (WGS) entry which is preliminary data.</text>
</comment>
<keyword evidence="5" id="KW-1185">Reference proteome</keyword>
<dbReference type="CDD" id="cd00200">
    <property type="entry name" value="WD40"/>
    <property type="match status" value="1"/>
</dbReference>
<accession>A0A8J8NXK1</accession>
<dbReference type="InterPro" id="IPR036322">
    <property type="entry name" value="WD40_repeat_dom_sf"/>
</dbReference>
<dbReference type="OrthoDB" id="283099at2759"/>
<dbReference type="PRINTS" id="PR00320">
    <property type="entry name" value="GPROTEINBRPT"/>
</dbReference>
<dbReference type="PANTHER" id="PTHR22847">
    <property type="entry name" value="WD40 REPEAT PROTEIN"/>
    <property type="match status" value="1"/>
</dbReference>
<dbReference type="Proteomes" id="UP000785679">
    <property type="component" value="Unassembled WGS sequence"/>
</dbReference>
<dbReference type="GO" id="GO:0048188">
    <property type="term" value="C:Set1C/COMPASS complex"/>
    <property type="evidence" value="ECO:0007669"/>
    <property type="project" value="TreeGrafter"/>
</dbReference>
<evidence type="ECO:0000256" key="1">
    <source>
        <dbReference type="ARBA" id="ARBA00022574"/>
    </source>
</evidence>
<reference evidence="4" key="1">
    <citation type="submission" date="2019-06" db="EMBL/GenBank/DDBJ databases">
        <authorList>
            <person name="Zheng W."/>
        </authorList>
    </citation>
    <scope>NUCLEOTIDE SEQUENCE</scope>
    <source>
        <strain evidence="4">QDHG01</strain>
    </source>
</reference>
<dbReference type="PROSITE" id="PS50082">
    <property type="entry name" value="WD_REPEATS_2"/>
    <property type="match status" value="2"/>
</dbReference>
<dbReference type="Pfam" id="PF00400">
    <property type="entry name" value="WD40"/>
    <property type="match status" value="3"/>
</dbReference>
<feature type="repeat" description="WD" evidence="3">
    <location>
        <begin position="134"/>
        <end position="175"/>
    </location>
</feature>
<dbReference type="Gene3D" id="2.130.10.10">
    <property type="entry name" value="YVTN repeat-like/Quinoprotein amine dehydrogenase"/>
    <property type="match status" value="1"/>
</dbReference>
<evidence type="ECO:0000313" key="4">
    <source>
        <dbReference type="EMBL" id="TNV83408.1"/>
    </source>
</evidence>
<dbReference type="PANTHER" id="PTHR22847:SF637">
    <property type="entry name" value="WD REPEAT DOMAIN 5B"/>
    <property type="match status" value="1"/>
</dbReference>
<dbReference type="InterPro" id="IPR015943">
    <property type="entry name" value="WD40/YVTN_repeat-like_dom_sf"/>
</dbReference>
<dbReference type="SMART" id="SM00320">
    <property type="entry name" value="WD40"/>
    <property type="match status" value="6"/>
</dbReference>
<dbReference type="InterPro" id="IPR019775">
    <property type="entry name" value="WD40_repeat_CS"/>
</dbReference>
<dbReference type="InterPro" id="IPR001680">
    <property type="entry name" value="WD40_rpt"/>
</dbReference>
<dbReference type="AlphaFoldDB" id="A0A8J8NXK1"/>
<feature type="repeat" description="WD" evidence="3">
    <location>
        <begin position="176"/>
        <end position="217"/>
    </location>
</feature>
<gene>
    <name evidence="4" type="ORF">FGO68_gene5708</name>
</gene>
<dbReference type="PROSITE" id="PS50294">
    <property type="entry name" value="WD_REPEATS_REGION"/>
    <property type="match status" value="2"/>
</dbReference>
<keyword evidence="1 3" id="KW-0853">WD repeat</keyword>
<dbReference type="PROSITE" id="PS00678">
    <property type="entry name" value="WD_REPEATS_1"/>
    <property type="match status" value="2"/>
</dbReference>
<dbReference type="SUPFAM" id="SSF50978">
    <property type="entry name" value="WD40 repeat-like"/>
    <property type="match status" value="1"/>
</dbReference>
<name>A0A8J8NXK1_HALGN</name>
<protein>
    <submittedName>
        <fullName evidence="4">Uncharacterized protein</fullName>
    </submittedName>
</protein>
<evidence type="ECO:0000256" key="2">
    <source>
        <dbReference type="ARBA" id="ARBA00022737"/>
    </source>
</evidence>